<dbReference type="Proteomes" id="UP000000707">
    <property type="component" value="Unassembled WGS sequence"/>
</dbReference>
<organism evidence="14">
    <name type="scientific">Candida tenuis (strain ATCC 10573 / BCRC 21748 / CBS 615 / JCM 9827 / NBRC 10315 / NRRL Y-1498 / VKM Y-70)</name>
    <name type="common">Yeast</name>
    <name type="synonym">Yamadazyma tenuis</name>
    <dbReference type="NCBI Taxonomy" id="590646"/>
    <lineage>
        <taxon>Eukaryota</taxon>
        <taxon>Fungi</taxon>
        <taxon>Dikarya</taxon>
        <taxon>Ascomycota</taxon>
        <taxon>Saccharomycotina</taxon>
        <taxon>Pichiomycetes</taxon>
        <taxon>Debaryomycetaceae</taxon>
        <taxon>Yamadazyma</taxon>
    </lineage>
</organism>
<proteinExistence type="inferred from homology"/>
<evidence type="ECO:0000259" key="12">
    <source>
        <dbReference type="Pfam" id="PF14686"/>
    </source>
</evidence>
<dbReference type="Pfam" id="PF14686">
    <property type="entry name" value="fn3_3"/>
    <property type="match status" value="1"/>
</dbReference>
<dbReference type="Gene3D" id="2.70.98.10">
    <property type="match status" value="1"/>
</dbReference>
<dbReference type="SUPFAM" id="SSF49785">
    <property type="entry name" value="Galactose-binding domain-like"/>
    <property type="match status" value="1"/>
</dbReference>
<dbReference type="GO" id="GO:0030246">
    <property type="term" value="F:carbohydrate binding"/>
    <property type="evidence" value="ECO:0007669"/>
    <property type="project" value="InterPro"/>
</dbReference>
<dbReference type="InterPro" id="IPR014718">
    <property type="entry name" value="GH-type_carb-bd"/>
</dbReference>
<protein>
    <recommendedName>
        <fullName evidence="4">rhamnogalacturonan endolyase</fullName>
        <ecNumber evidence="4">4.2.2.23</ecNumber>
    </recommendedName>
</protein>
<dbReference type="EC" id="4.2.2.23" evidence="4"/>
<dbReference type="InterPro" id="IPR008979">
    <property type="entry name" value="Galactose-bd-like_sf"/>
</dbReference>
<comment type="subcellular location">
    <subcellularLocation>
        <location evidence="2">Secreted</location>
    </subcellularLocation>
</comment>
<dbReference type="Gene3D" id="2.60.40.1120">
    <property type="entry name" value="Carboxypeptidase-like, regulatory domain"/>
    <property type="match status" value="1"/>
</dbReference>
<dbReference type="InterPro" id="IPR051850">
    <property type="entry name" value="Polysacch_Lyase_4"/>
</dbReference>
<evidence type="ECO:0000256" key="10">
    <source>
        <dbReference type="SAM" id="SignalP"/>
    </source>
</evidence>
<dbReference type="GO" id="GO:0000272">
    <property type="term" value="P:polysaccharide catabolic process"/>
    <property type="evidence" value="ECO:0007669"/>
    <property type="project" value="UniProtKB-KW"/>
</dbReference>
<evidence type="ECO:0000256" key="8">
    <source>
        <dbReference type="ARBA" id="ARBA00023277"/>
    </source>
</evidence>
<dbReference type="AlphaFoldDB" id="G3BBH9"/>
<name>G3BBH9_CANTC</name>
<dbReference type="Pfam" id="PF14683">
    <property type="entry name" value="CBM-like"/>
    <property type="match status" value="1"/>
</dbReference>
<dbReference type="InterPro" id="IPR029413">
    <property type="entry name" value="RG-lyase_II"/>
</dbReference>
<dbReference type="SUPFAM" id="SSF74650">
    <property type="entry name" value="Galactose mutarotase-like"/>
    <property type="match status" value="1"/>
</dbReference>
<dbReference type="RefSeq" id="XP_006687712.1">
    <property type="nucleotide sequence ID" value="XM_006687649.1"/>
</dbReference>
<dbReference type="PANTHER" id="PTHR32018">
    <property type="entry name" value="RHAMNOGALACTURONATE LYASE FAMILY PROTEIN"/>
    <property type="match status" value="1"/>
</dbReference>
<dbReference type="InterPro" id="IPR013784">
    <property type="entry name" value="Carb-bd-like_fold"/>
</dbReference>
<evidence type="ECO:0000256" key="7">
    <source>
        <dbReference type="ARBA" id="ARBA00023239"/>
    </source>
</evidence>
<dbReference type="HOGENOM" id="CLU_021767_1_0_1"/>
<keyword evidence="7" id="KW-0456">Lyase</keyword>
<evidence type="ECO:0000259" key="11">
    <source>
        <dbReference type="Pfam" id="PF14683"/>
    </source>
</evidence>
<feature type="domain" description="Rhamnogalacturonan lyase" evidence="11">
    <location>
        <begin position="446"/>
        <end position="608"/>
    </location>
</feature>
<feature type="domain" description="Rhamnogalacturonan lyase" evidence="12">
    <location>
        <begin position="363"/>
        <end position="409"/>
    </location>
</feature>
<dbReference type="KEGG" id="cten:18249882"/>
<evidence type="ECO:0000256" key="2">
    <source>
        <dbReference type="ARBA" id="ARBA00004613"/>
    </source>
</evidence>
<accession>G3BBH9</accession>
<dbReference type="STRING" id="590646.G3BBH9"/>
<dbReference type="SUPFAM" id="SSF49452">
    <property type="entry name" value="Starch-binding domain-like"/>
    <property type="match status" value="1"/>
</dbReference>
<dbReference type="eggNOG" id="ENOG502QQM5">
    <property type="taxonomic scope" value="Eukaryota"/>
</dbReference>
<evidence type="ECO:0000256" key="1">
    <source>
        <dbReference type="ARBA" id="ARBA00001324"/>
    </source>
</evidence>
<keyword evidence="6 10" id="KW-0732">Signal</keyword>
<dbReference type="Gene3D" id="2.60.120.260">
    <property type="entry name" value="Galactose-binding domain-like"/>
    <property type="match status" value="1"/>
</dbReference>
<evidence type="ECO:0000256" key="9">
    <source>
        <dbReference type="ARBA" id="ARBA00023326"/>
    </source>
</evidence>
<sequence length="611" mass="69483">MKFSSIFKIVSLTQLVLGASVKSKKTTYDNYLTPVKVGSLIKGDSPFIANVTNSNSSDLQVILGNDKFTLEMGARYGTKLLWTQNEGDEPVDLVGDAVGFYASNQGALNNMNYTSVAVVSHDDTKIDIALYGYEGENHLVLFKGLDGFYNYYVSHNLPVLGEFRTLFRLNPDVYQNGHTSIKDEALPSFPDDYKGTKVFDETWLLSSANGTNKYLTKYDWSSRLHEEEVYGVYGSYNNRTYGFWLISPGRDYYCGDQIKQELLIHRESSTGDVVLLNMLHGTHFEVEYDETFVDNKVWGPYLWYFNDGSVSDANRRWKKESFNWPYKWLNDKDYQARSSVSGRIVLENGSPAGNVNVFLGATNNYTMLQGAAYQYYGYTDEEGYFSIDNVRSGEKYYLQAFPSEWSAKSTDIGQISGNFTYKKQISLKKDTDLGTIKWKTPTDKLVWQIGTYDRTTKGFKYGAVKYQDFQTEQCPSDFDFYVGNTSDYEWCYAKSKAGTWNVHFDLDKIESDAALYVSIAGFTGNNSFVGGNSTRLGVVLNGCVLEDEYETNLYNDKSTYRSSSFAGNWFYSKLKVKKSCLVKGENLLEFTTSTYTANYGIMWDSIKLLWN</sequence>
<keyword evidence="5" id="KW-0964">Secreted</keyword>
<evidence type="ECO:0000313" key="13">
    <source>
        <dbReference type="EMBL" id="EGV61542.1"/>
    </source>
</evidence>
<dbReference type="EMBL" id="GL996527">
    <property type="protein sequence ID" value="EGV61542.1"/>
    <property type="molecule type" value="Genomic_DNA"/>
</dbReference>
<keyword evidence="14" id="KW-1185">Reference proteome</keyword>
<dbReference type="GO" id="GO:0005576">
    <property type="term" value="C:extracellular region"/>
    <property type="evidence" value="ECO:0007669"/>
    <property type="project" value="UniProtKB-SubCell"/>
</dbReference>
<feature type="chain" id="PRO_5003442829" description="rhamnogalacturonan endolyase" evidence="10">
    <location>
        <begin position="19"/>
        <end position="611"/>
    </location>
</feature>
<dbReference type="GeneID" id="18249882"/>
<keyword evidence="8" id="KW-0119">Carbohydrate metabolism</keyword>
<evidence type="ECO:0000313" key="14">
    <source>
        <dbReference type="Proteomes" id="UP000000707"/>
    </source>
</evidence>
<comment type="catalytic activity">
    <reaction evidence="1">
        <text>Endotype eliminative cleavage of L-alpha-rhamnopyranosyl-(1-&gt;4)-alpha-D-galactopyranosyluronic acid bonds of rhamnogalacturonan I domains in ramified hairy regions of pectin leaving L-rhamnopyranose at the reducing end and 4-deoxy-4,5-unsaturated D-galactopyranosyluronic acid at the non-reducing end.</text>
        <dbReference type="EC" id="4.2.2.23"/>
    </reaction>
</comment>
<dbReference type="PANTHER" id="PTHR32018:SF1">
    <property type="entry name" value="RHAMNOGALACTURONAN ENDOLYASE"/>
    <property type="match status" value="1"/>
</dbReference>
<evidence type="ECO:0000256" key="3">
    <source>
        <dbReference type="ARBA" id="ARBA00010418"/>
    </source>
</evidence>
<comment type="similarity">
    <text evidence="3">Belongs to the polysaccharide lyase 4 family.</text>
</comment>
<evidence type="ECO:0000256" key="4">
    <source>
        <dbReference type="ARBA" id="ARBA00012437"/>
    </source>
</evidence>
<dbReference type="GO" id="GO:0102210">
    <property type="term" value="F:rhamnogalacturonan endolyase activity"/>
    <property type="evidence" value="ECO:0007669"/>
    <property type="project" value="UniProtKB-EC"/>
</dbReference>
<dbReference type="CDD" id="cd10320">
    <property type="entry name" value="RGL4_N"/>
    <property type="match status" value="1"/>
</dbReference>
<dbReference type="InterPro" id="IPR029411">
    <property type="entry name" value="RG-lyase_III"/>
</dbReference>
<keyword evidence="9" id="KW-0624">Polysaccharide degradation</keyword>
<dbReference type="InterPro" id="IPR011013">
    <property type="entry name" value="Gal_mutarotase_sf_dom"/>
</dbReference>
<reference evidence="13 14" key="1">
    <citation type="journal article" date="2011" name="Proc. Natl. Acad. Sci. U.S.A.">
        <title>Comparative genomics of xylose-fermenting fungi for enhanced biofuel production.</title>
        <authorList>
            <person name="Wohlbach D.J."/>
            <person name="Kuo A."/>
            <person name="Sato T.K."/>
            <person name="Potts K.M."/>
            <person name="Salamov A.A."/>
            <person name="LaButti K.M."/>
            <person name="Sun H."/>
            <person name="Clum A."/>
            <person name="Pangilinan J.L."/>
            <person name="Lindquist E.A."/>
            <person name="Lucas S."/>
            <person name="Lapidus A."/>
            <person name="Jin M."/>
            <person name="Gunawan C."/>
            <person name="Balan V."/>
            <person name="Dale B.E."/>
            <person name="Jeffries T.W."/>
            <person name="Zinkel R."/>
            <person name="Barry K.W."/>
            <person name="Grigoriev I.V."/>
            <person name="Gasch A.P."/>
        </authorList>
    </citation>
    <scope>NUCLEOTIDE SEQUENCE [LARGE SCALE GENOMIC DNA]</scope>
    <source>
        <strain evidence="14">ATCC 10573 / BCRC 21748 / CBS 615 / JCM 9827 / NBRC 10315 / NRRL Y-1498 / VKM Y-70</strain>
    </source>
</reference>
<dbReference type="OrthoDB" id="1179585at2759"/>
<feature type="signal peptide" evidence="10">
    <location>
        <begin position="1"/>
        <end position="18"/>
    </location>
</feature>
<evidence type="ECO:0000256" key="5">
    <source>
        <dbReference type="ARBA" id="ARBA00022525"/>
    </source>
</evidence>
<gene>
    <name evidence="13" type="ORF">CANTEDRAFT_135490</name>
</gene>
<evidence type="ECO:0000256" key="6">
    <source>
        <dbReference type="ARBA" id="ARBA00022729"/>
    </source>
</evidence>